<comment type="caution">
    <text evidence="2">The sequence shown here is derived from an EMBL/GenBank/DDBJ whole genome shotgun (WGS) entry which is preliminary data.</text>
</comment>
<proteinExistence type="predicted"/>
<keyword evidence="3" id="KW-1185">Reference proteome</keyword>
<dbReference type="Pfam" id="PF08044">
    <property type="entry name" value="DUF1707"/>
    <property type="match status" value="1"/>
</dbReference>
<dbReference type="EMBL" id="JAJAQC010000025">
    <property type="protein sequence ID" value="MDA0565663.1"/>
    <property type="molecule type" value="Genomic_DNA"/>
</dbReference>
<sequence length="195" mass="21146">METDDIRASDTERDDAVELLREACAEGRLTLEELSERTEAVFTARTRAQLARVVADLPQRPSAEVVDASGGTAAAPRLFALGDDLERGGRWVVDDGLTATAVLGHIKLDLRESFFVSPTVTLHLRTVLGSIMVWVPPGIGVELHGTAYLGDRSVETVPARPGSPVVKIHATAMPGSIRISNNRRRGRIMRALWGE</sequence>
<evidence type="ECO:0000313" key="3">
    <source>
        <dbReference type="Proteomes" id="UP001140076"/>
    </source>
</evidence>
<dbReference type="PANTHER" id="PTHR40763:SF4">
    <property type="entry name" value="DUF1707 DOMAIN-CONTAINING PROTEIN"/>
    <property type="match status" value="1"/>
</dbReference>
<dbReference type="Proteomes" id="UP001140076">
    <property type="component" value="Unassembled WGS sequence"/>
</dbReference>
<gene>
    <name evidence="2" type="ORF">LG943_15250</name>
</gene>
<dbReference type="RefSeq" id="WP_270072939.1">
    <property type="nucleotide sequence ID" value="NZ_JAJAQC010000025.1"/>
</dbReference>
<organism evidence="2 3">
    <name type="scientific">Streptomonospora mangrovi</name>
    <dbReference type="NCBI Taxonomy" id="2883123"/>
    <lineage>
        <taxon>Bacteria</taxon>
        <taxon>Bacillati</taxon>
        <taxon>Actinomycetota</taxon>
        <taxon>Actinomycetes</taxon>
        <taxon>Streptosporangiales</taxon>
        <taxon>Nocardiopsidaceae</taxon>
        <taxon>Streptomonospora</taxon>
    </lineage>
</organism>
<name>A0A9X3SE94_9ACTN</name>
<dbReference type="AlphaFoldDB" id="A0A9X3SE94"/>
<feature type="domain" description="DUF1707" evidence="1">
    <location>
        <begin position="6"/>
        <end position="58"/>
    </location>
</feature>
<protein>
    <submittedName>
        <fullName evidence="2">DUF1707 domain-containing protein</fullName>
    </submittedName>
</protein>
<dbReference type="PANTHER" id="PTHR40763">
    <property type="entry name" value="MEMBRANE PROTEIN-RELATED"/>
    <property type="match status" value="1"/>
</dbReference>
<dbReference type="InterPro" id="IPR012551">
    <property type="entry name" value="DUF1707_SHOCT-like"/>
</dbReference>
<accession>A0A9X3SE94</accession>
<reference evidence="2" key="1">
    <citation type="submission" date="2021-10" db="EMBL/GenBank/DDBJ databases">
        <title>Streptomonospora sp. nov., isolated from mangrove soil.</title>
        <authorList>
            <person name="Chen X."/>
            <person name="Ge X."/>
            <person name="Liu W."/>
        </authorList>
    </citation>
    <scope>NUCLEOTIDE SEQUENCE</scope>
    <source>
        <strain evidence="2">S1-112</strain>
    </source>
</reference>
<evidence type="ECO:0000313" key="2">
    <source>
        <dbReference type="EMBL" id="MDA0565663.1"/>
    </source>
</evidence>
<evidence type="ECO:0000259" key="1">
    <source>
        <dbReference type="Pfam" id="PF08044"/>
    </source>
</evidence>